<evidence type="ECO:0000256" key="1">
    <source>
        <dbReference type="ARBA" id="ARBA00022679"/>
    </source>
</evidence>
<dbReference type="Proteomes" id="UP000318554">
    <property type="component" value="Unassembled WGS sequence"/>
</dbReference>
<dbReference type="EMBL" id="VJNA01000004">
    <property type="protein sequence ID" value="TSE27090.1"/>
    <property type="molecule type" value="Genomic_DNA"/>
</dbReference>
<dbReference type="InterPro" id="IPR045078">
    <property type="entry name" value="TST/MPST-like"/>
</dbReference>
<evidence type="ECO:0000313" key="4">
    <source>
        <dbReference type="EMBL" id="TSE27090.1"/>
    </source>
</evidence>
<keyword evidence="5" id="KW-1185">Reference proteome</keyword>
<protein>
    <submittedName>
        <fullName evidence="4">Putative thiosulfate sulfurtransferase SseB</fullName>
        <ecNumber evidence="4">2.8.1.1</ecNumber>
    </submittedName>
</protein>
<sequence>MTVPALPHPLIDAATLRRALGGPQPPKVFDCSFDLADPDAGARQYAQQHIPGARYLHLDRDLSARPGERCASGGRHPLPSREALAQRLRAWGVRDDDTVVVYDRQGGMVCGRLWWMLRWCGHARVQLLDGGWAAWLAAGGEVASGDPMATPADSTGPWTLREPLVRLCSVADVAARLGDPTLTLVDARAAARYRGEVESLDPVAGHIPGALNRPYTDNFAPDGRYKGAAQLRAEWQALLAGRDPHGVVVHCGSGVSAVPHVVAMALAGLPAPALMAGSWSEWCATPGLPCARSV</sequence>
<dbReference type="EC" id="2.8.1.1" evidence="4"/>
<evidence type="ECO:0000313" key="5">
    <source>
        <dbReference type="Proteomes" id="UP000318554"/>
    </source>
</evidence>
<dbReference type="Gene3D" id="3.40.250.10">
    <property type="entry name" value="Rhodanese-like domain"/>
    <property type="match status" value="2"/>
</dbReference>
<keyword evidence="1 4" id="KW-0808">Transferase</keyword>
<dbReference type="AlphaFoldDB" id="A0A554WU30"/>
<dbReference type="InterPro" id="IPR036873">
    <property type="entry name" value="Rhodanese-like_dom_sf"/>
</dbReference>
<name>A0A554WU30_9BURK</name>
<dbReference type="SMART" id="SM00450">
    <property type="entry name" value="RHOD"/>
    <property type="match status" value="2"/>
</dbReference>
<proteinExistence type="predicted"/>
<dbReference type="RefSeq" id="WP_144324370.1">
    <property type="nucleotide sequence ID" value="NZ_VJNA01000004.1"/>
</dbReference>
<organism evidence="4 5">
    <name type="scientific">Tepidimonas aquatica</name>
    <dbReference type="NCBI Taxonomy" id="247482"/>
    <lineage>
        <taxon>Bacteria</taxon>
        <taxon>Pseudomonadati</taxon>
        <taxon>Pseudomonadota</taxon>
        <taxon>Betaproteobacteria</taxon>
        <taxon>Burkholderiales</taxon>
        <taxon>Tepidimonas</taxon>
    </lineage>
</organism>
<dbReference type="OrthoDB" id="9781034at2"/>
<dbReference type="PROSITE" id="PS50206">
    <property type="entry name" value="RHODANESE_3"/>
    <property type="match status" value="2"/>
</dbReference>
<dbReference type="GO" id="GO:0004792">
    <property type="term" value="F:thiosulfate-cyanide sulfurtransferase activity"/>
    <property type="evidence" value="ECO:0007669"/>
    <property type="project" value="UniProtKB-EC"/>
</dbReference>
<dbReference type="PANTHER" id="PTHR11364">
    <property type="entry name" value="THIOSULFATE SULFERTANSFERASE"/>
    <property type="match status" value="1"/>
</dbReference>
<evidence type="ECO:0000256" key="2">
    <source>
        <dbReference type="ARBA" id="ARBA00022737"/>
    </source>
</evidence>
<keyword evidence="2" id="KW-0677">Repeat</keyword>
<dbReference type="SUPFAM" id="SSF52821">
    <property type="entry name" value="Rhodanese/Cell cycle control phosphatase"/>
    <property type="match status" value="2"/>
</dbReference>
<dbReference type="Pfam" id="PF00581">
    <property type="entry name" value="Rhodanese"/>
    <property type="match status" value="2"/>
</dbReference>
<feature type="domain" description="Rhodanese" evidence="3">
    <location>
        <begin position="178"/>
        <end position="291"/>
    </location>
</feature>
<accession>A0A554WU30</accession>
<dbReference type="CDD" id="cd01448">
    <property type="entry name" value="TST_Repeat_1"/>
    <property type="match status" value="1"/>
</dbReference>
<dbReference type="InterPro" id="IPR001307">
    <property type="entry name" value="Thiosulphate_STrfase_CS"/>
</dbReference>
<comment type="caution">
    <text evidence="4">The sequence shown here is derived from an EMBL/GenBank/DDBJ whole genome shotgun (WGS) entry which is preliminary data.</text>
</comment>
<dbReference type="PROSITE" id="PS00380">
    <property type="entry name" value="RHODANESE_1"/>
    <property type="match status" value="1"/>
</dbReference>
<dbReference type="CDD" id="cd01449">
    <property type="entry name" value="TST_Repeat_2"/>
    <property type="match status" value="1"/>
</dbReference>
<feature type="domain" description="Rhodanese" evidence="3">
    <location>
        <begin position="22"/>
        <end position="144"/>
    </location>
</feature>
<dbReference type="InterPro" id="IPR001763">
    <property type="entry name" value="Rhodanese-like_dom"/>
</dbReference>
<gene>
    <name evidence="4" type="primary">sseB</name>
    <name evidence="4" type="ORF">Taqua_00401</name>
</gene>
<dbReference type="PANTHER" id="PTHR11364:SF27">
    <property type="entry name" value="SULFURTRANSFERASE"/>
    <property type="match status" value="1"/>
</dbReference>
<evidence type="ECO:0000259" key="3">
    <source>
        <dbReference type="PROSITE" id="PS50206"/>
    </source>
</evidence>
<reference evidence="4 5" key="1">
    <citation type="submission" date="2019-07" db="EMBL/GenBank/DDBJ databases">
        <title>Tepidimonas aquatica CLN-1 draft genome.</title>
        <authorList>
            <person name="Da Costa M.S."/>
            <person name="Froufe H.J.C."/>
            <person name="Egas C."/>
            <person name="Albuquerque L."/>
        </authorList>
    </citation>
    <scope>NUCLEOTIDE SEQUENCE [LARGE SCALE GENOMIC DNA]</scope>
    <source>
        <strain evidence="4 5">CLN-1</strain>
    </source>
</reference>